<keyword evidence="4" id="KW-1185">Reference proteome</keyword>
<dbReference type="Gene3D" id="3.30.70.260">
    <property type="match status" value="1"/>
</dbReference>
<proteinExistence type="inferred from homology"/>
<protein>
    <recommendedName>
        <fullName evidence="2">UPF0250 protein SAMN05660443_1231</fullName>
    </recommendedName>
</protein>
<reference evidence="3 4" key="1">
    <citation type="submission" date="2016-10" db="EMBL/GenBank/DDBJ databases">
        <authorList>
            <person name="de Groot N.N."/>
        </authorList>
    </citation>
    <scope>NUCLEOTIDE SEQUENCE [LARGE SCALE GENOMIC DNA]</scope>
    <source>
        <strain evidence="3 4">DSM 18438</strain>
    </source>
</reference>
<gene>
    <name evidence="3" type="ORF">SAMN05660443_1231</name>
</gene>
<dbReference type="InterPro" id="IPR027471">
    <property type="entry name" value="YbeD-like_sf"/>
</dbReference>
<dbReference type="Pfam" id="PF04359">
    <property type="entry name" value="DUF493"/>
    <property type="match status" value="1"/>
</dbReference>
<evidence type="ECO:0000313" key="3">
    <source>
        <dbReference type="EMBL" id="SFC03258.1"/>
    </source>
</evidence>
<comment type="similarity">
    <text evidence="1 2">Belongs to the UPF0250 family.</text>
</comment>
<dbReference type="GO" id="GO:0005829">
    <property type="term" value="C:cytosol"/>
    <property type="evidence" value="ECO:0007669"/>
    <property type="project" value="TreeGrafter"/>
</dbReference>
<evidence type="ECO:0000256" key="1">
    <source>
        <dbReference type="ARBA" id="ARBA00008460"/>
    </source>
</evidence>
<dbReference type="HAMAP" id="MF_00659">
    <property type="entry name" value="UPF0250"/>
    <property type="match status" value="1"/>
</dbReference>
<dbReference type="PANTHER" id="PTHR38036">
    <property type="entry name" value="UPF0250 PROTEIN YBED"/>
    <property type="match status" value="1"/>
</dbReference>
<dbReference type="OrthoDB" id="9793424at2"/>
<dbReference type="Proteomes" id="UP000199058">
    <property type="component" value="Unassembled WGS sequence"/>
</dbReference>
<evidence type="ECO:0000313" key="4">
    <source>
        <dbReference type="Proteomes" id="UP000199058"/>
    </source>
</evidence>
<dbReference type="SUPFAM" id="SSF117991">
    <property type="entry name" value="YbeD/HP0495-like"/>
    <property type="match status" value="1"/>
</dbReference>
<dbReference type="RefSeq" id="WP_091960706.1">
    <property type="nucleotide sequence ID" value="NZ_FOLH01000002.1"/>
</dbReference>
<accession>A0A1I1G0B0</accession>
<dbReference type="STRING" id="1122252.SAMN05660443_1231"/>
<dbReference type="EMBL" id="FOLH01000002">
    <property type="protein sequence ID" value="SFC03258.1"/>
    <property type="molecule type" value="Genomic_DNA"/>
</dbReference>
<name>A0A1I1G0B0_9GAMM</name>
<sequence length="92" mass="10251">MTQTTAAEAPKIEFPCEFPIKVMGEAAPDFKACVLDVLITTETGYVHESVSVMDSRNGRFQSVRVTIEAESEQHLTRLHQALKETGRVQMVL</sequence>
<dbReference type="InterPro" id="IPR007454">
    <property type="entry name" value="UPF0250_YbeD-like"/>
</dbReference>
<organism evidence="3 4">
    <name type="scientific">Marinospirillum celere</name>
    <dbReference type="NCBI Taxonomy" id="1122252"/>
    <lineage>
        <taxon>Bacteria</taxon>
        <taxon>Pseudomonadati</taxon>
        <taxon>Pseudomonadota</taxon>
        <taxon>Gammaproteobacteria</taxon>
        <taxon>Oceanospirillales</taxon>
        <taxon>Oceanospirillaceae</taxon>
        <taxon>Marinospirillum</taxon>
    </lineage>
</organism>
<dbReference type="AlphaFoldDB" id="A0A1I1G0B0"/>
<dbReference type="PANTHER" id="PTHR38036:SF1">
    <property type="entry name" value="UPF0250 PROTEIN YBED"/>
    <property type="match status" value="1"/>
</dbReference>
<evidence type="ECO:0000256" key="2">
    <source>
        <dbReference type="HAMAP-Rule" id="MF_00659"/>
    </source>
</evidence>